<keyword evidence="8 11" id="KW-0067">ATP-binding</keyword>
<dbReference type="Proteomes" id="UP000013063">
    <property type="component" value="Unassembled WGS sequence"/>
</dbReference>
<evidence type="ECO:0000256" key="8">
    <source>
        <dbReference type="ARBA" id="ARBA00022840"/>
    </source>
</evidence>
<dbReference type="AlphaFoldDB" id="R0D4C6"/>
<dbReference type="STRING" id="1292034.OR37_00764"/>
<evidence type="ECO:0000256" key="11">
    <source>
        <dbReference type="HAMAP-Rule" id="MF_00165"/>
    </source>
</evidence>
<dbReference type="EMBL" id="APMP01000002">
    <property type="protein sequence ID" value="ENZ83461.1"/>
    <property type="molecule type" value="Genomic_DNA"/>
</dbReference>
<evidence type="ECO:0000256" key="4">
    <source>
        <dbReference type="ARBA" id="ARBA00022679"/>
    </source>
</evidence>
<evidence type="ECO:0000256" key="1">
    <source>
        <dbReference type="ARBA" id="ARBA00009776"/>
    </source>
</evidence>
<comment type="similarity">
    <text evidence="1 11">Belongs to the thymidylate kinase family.</text>
</comment>
<dbReference type="InterPro" id="IPR018095">
    <property type="entry name" value="Thymidylate_kin_CS"/>
</dbReference>
<dbReference type="HAMAP" id="MF_00165">
    <property type="entry name" value="Thymidylate_kinase"/>
    <property type="match status" value="1"/>
</dbReference>
<dbReference type="GO" id="GO:0006233">
    <property type="term" value="P:dTDP biosynthetic process"/>
    <property type="evidence" value="ECO:0007669"/>
    <property type="project" value="InterPro"/>
</dbReference>
<protein>
    <recommendedName>
        <fullName evidence="3 11">Thymidylate kinase</fullName>
        <ecNumber evidence="2 11">2.7.4.9</ecNumber>
    </recommendedName>
    <alternativeName>
        <fullName evidence="9 11">dTMP kinase</fullName>
    </alternativeName>
</protein>
<accession>R0D4C6</accession>
<dbReference type="PANTHER" id="PTHR10344:SF4">
    <property type="entry name" value="UMP-CMP KINASE 2, MITOCHONDRIAL"/>
    <property type="match status" value="1"/>
</dbReference>
<comment type="catalytic activity">
    <reaction evidence="10 11">
        <text>dTMP + ATP = dTDP + ADP</text>
        <dbReference type="Rhea" id="RHEA:13517"/>
        <dbReference type="ChEBI" id="CHEBI:30616"/>
        <dbReference type="ChEBI" id="CHEBI:58369"/>
        <dbReference type="ChEBI" id="CHEBI:63528"/>
        <dbReference type="ChEBI" id="CHEBI:456216"/>
        <dbReference type="EC" id="2.7.4.9"/>
    </reaction>
</comment>
<evidence type="ECO:0000256" key="10">
    <source>
        <dbReference type="ARBA" id="ARBA00048743"/>
    </source>
</evidence>
<dbReference type="InterPro" id="IPR018094">
    <property type="entry name" value="Thymidylate_kinase"/>
</dbReference>
<evidence type="ECO:0000256" key="3">
    <source>
        <dbReference type="ARBA" id="ARBA00017144"/>
    </source>
</evidence>
<dbReference type="eggNOG" id="COG0125">
    <property type="taxonomic scope" value="Bacteria"/>
</dbReference>
<dbReference type="Gene3D" id="3.40.50.300">
    <property type="entry name" value="P-loop containing nucleotide triphosphate hydrolases"/>
    <property type="match status" value="1"/>
</dbReference>
<dbReference type="GO" id="GO:0004798">
    <property type="term" value="F:dTMP kinase activity"/>
    <property type="evidence" value="ECO:0007669"/>
    <property type="project" value="UniProtKB-UniRule"/>
</dbReference>
<proteinExistence type="inferred from homology"/>
<dbReference type="GO" id="GO:0005829">
    <property type="term" value="C:cytosol"/>
    <property type="evidence" value="ECO:0007669"/>
    <property type="project" value="TreeGrafter"/>
</dbReference>
<evidence type="ECO:0000313" key="13">
    <source>
        <dbReference type="EMBL" id="ENZ83461.1"/>
    </source>
</evidence>
<evidence type="ECO:0000259" key="12">
    <source>
        <dbReference type="Pfam" id="PF02223"/>
    </source>
</evidence>
<dbReference type="SUPFAM" id="SSF52540">
    <property type="entry name" value="P-loop containing nucleoside triphosphate hydrolases"/>
    <property type="match status" value="1"/>
</dbReference>
<dbReference type="Pfam" id="PF02223">
    <property type="entry name" value="Thymidylate_kin"/>
    <property type="match status" value="1"/>
</dbReference>
<organism evidence="13 14">
    <name type="scientific">Caulobacter vibrioides OR37</name>
    <dbReference type="NCBI Taxonomy" id="1292034"/>
    <lineage>
        <taxon>Bacteria</taxon>
        <taxon>Pseudomonadati</taxon>
        <taxon>Pseudomonadota</taxon>
        <taxon>Alphaproteobacteria</taxon>
        <taxon>Caulobacterales</taxon>
        <taxon>Caulobacteraceae</taxon>
        <taxon>Caulobacter</taxon>
    </lineage>
</organism>
<keyword evidence="4 11" id="KW-0808">Transferase</keyword>
<dbReference type="GO" id="GO:0006235">
    <property type="term" value="P:dTTP biosynthetic process"/>
    <property type="evidence" value="ECO:0007669"/>
    <property type="project" value="UniProtKB-UniRule"/>
</dbReference>
<evidence type="ECO:0000256" key="9">
    <source>
        <dbReference type="ARBA" id="ARBA00029962"/>
    </source>
</evidence>
<dbReference type="PATRIC" id="fig|1292034.3.peg.759"/>
<keyword evidence="14" id="KW-1185">Reference proteome</keyword>
<keyword evidence="7 11" id="KW-0418">Kinase</keyword>
<evidence type="ECO:0000313" key="14">
    <source>
        <dbReference type="Proteomes" id="UP000013063"/>
    </source>
</evidence>
<dbReference type="OrthoDB" id="9774907at2"/>
<evidence type="ECO:0000256" key="5">
    <source>
        <dbReference type="ARBA" id="ARBA00022727"/>
    </source>
</evidence>
<dbReference type="RefSeq" id="WP_004615931.1">
    <property type="nucleotide sequence ID" value="NZ_APMP01000002.1"/>
</dbReference>
<dbReference type="InterPro" id="IPR039430">
    <property type="entry name" value="Thymidylate_kin-like_dom"/>
</dbReference>
<dbReference type="CDD" id="cd01672">
    <property type="entry name" value="TMPK"/>
    <property type="match status" value="1"/>
</dbReference>
<dbReference type="PANTHER" id="PTHR10344">
    <property type="entry name" value="THYMIDYLATE KINASE"/>
    <property type="match status" value="1"/>
</dbReference>
<feature type="domain" description="Thymidylate kinase-like" evidence="12">
    <location>
        <begin position="8"/>
        <end position="175"/>
    </location>
</feature>
<evidence type="ECO:0000256" key="7">
    <source>
        <dbReference type="ARBA" id="ARBA00022777"/>
    </source>
</evidence>
<keyword evidence="5 11" id="KW-0545">Nucleotide biosynthesis</keyword>
<dbReference type="GO" id="GO:0005524">
    <property type="term" value="F:ATP binding"/>
    <property type="evidence" value="ECO:0007669"/>
    <property type="project" value="UniProtKB-UniRule"/>
</dbReference>
<comment type="caution">
    <text evidence="13">The sequence shown here is derived from an EMBL/GenBank/DDBJ whole genome shotgun (WGS) entry which is preliminary data.</text>
</comment>
<evidence type="ECO:0000256" key="6">
    <source>
        <dbReference type="ARBA" id="ARBA00022741"/>
    </source>
</evidence>
<keyword evidence="6 11" id="KW-0547">Nucleotide-binding</keyword>
<dbReference type="InterPro" id="IPR027417">
    <property type="entry name" value="P-loop_NTPase"/>
</dbReference>
<evidence type="ECO:0000256" key="2">
    <source>
        <dbReference type="ARBA" id="ARBA00012980"/>
    </source>
</evidence>
<dbReference type="EC" id="2.7.4.9" evidence="2 11"/>
<sequence length="220" mass="24057">MKPLFVAIEGIDGAGKGTTTRNVKALLEQRGLNVATLSFPNYGATQAARSIEAMLNGQFMPTSAYHIATLFSLDRAETLAGKAPWDCDVVVCDRYTASNAAFQGARLPAVELDSFLGWLFDYEFSRLGLPRPDLQILLKIDPKTASALVLKKGQRDYTDKDQDLFETDARYQESVAAAYDRISAHPLAGRWEVVAVDSGGDLRTPEMIAADVAERVLARL</sequence>
<dbReference type="GO" id="GO:0006227">
    <property type="term" value="P:dUDP biosynthetic process"/>
    <property type="evidence" value="ECO:0007669"/>
    <property type="project" value="TreeGrafter"/>
</dbReference>
<dbReference type="PROSITE" id="PS01331">
    <property type="entry name" value="THYMIDYLATE_KINASE"/>
    <property type="match status" value="1"/>
</dbReference>
<name>R0D4C6_CAUVI</name>
<comment type="function">
    <text evidence="11">Phosphorylation of dTMP to form dTDP in both de novo and salvage pathways of dTTP synthesis.</text>
</comment>
<reference evidence="13 14" key="1">
    <citation type="journal article" date="2013" name="Genome Announc.">
        <title>Draft Genome Sequence for Caulobacter sp. Strain OR37, a Bacterium Tolerant to Heavy Metals.</title>
        <authorList>
            <person name="Utturkar S.M."/>
            <person name="Bollmann A."/>
            <person name="Brzoska R.M."/>
            <person name="Klingeman D.M."/>
            <person name="Epstein S.E."/>
            <person name="Palumbo A.V."/>
            <person name="Brown S.D."/>
        </authorList>
    </citation>
    <scope>NUCLEOTIDE SEQUENCE [LARGE SCALE GENOMIC DNA]</scope>
    <source>
        <strain evidence="13 14">OR37</strain>
    </source>
</reference>
<gene>
    <name evidence="11" type="primary">tmk</name>
    <name evidence="13" type="ORF">OR37_00764</name>
</gene>
<comment type="caution">
    <text evidence="11">Lacks conserved residue(s) required for the propagation of feature annotation.</text>
</comment>